<organism evidence="2">
    <name type="scientific">Homalodisca liturata</name>
    <dbReference type="NCBI Taxonomy" id="320908"/>
    <lineage>
        <taxon>Eukaryota</taxon>
        <taxon>Metazoa</taxon>
        <taxon>Ecdysozoa</taxon>
        <taxon>Arthropoda</taxon>
        <taxon>Hexapoda</taxon>
        <taxon>Insecta</taxon>
        <taxon>Pterygota</taxon>
        <taxon>Neoptera</taxon>
        <taxon>Paraneoptera</taxon>
        <taxon>Hemiptera</taxon>
        <taxon>Auchenorrhyncha</taxon>
        <taxon>Membracoidea</taxon>
        <taxon>Cicadellidae</taxon>
        <taxon>Cicadellinae</taxon>
        <taxon>Proconiini</taxon>
        <taxon>Homalodisca</taxon>
    </lineage>
</organism>
<feature type="region of interest" description="Disordered" evidence="1">
    <location>
        <begin position="1"/>
        <end position="26"/>
    </location>
</feature>
<evidence type="ECO:0000313" key="2">
    <source>
        <dbReference type="EMBL" id="JAS95041.1"/>
    </source>
</evidence>
<reference evidence="2" key="1">
    <citation type="submission" date="2015-11" db="EMBL/GenBank/DDBJ databases">
        <title>De novo transcriptome assembly of four potential Pierce s Disease insect vectors from Arizona vineyards.</title>
        <authorList>
            <person name="Tassone E.E."/>
        </authorList>
    </citation>
    <scope>NUCLEOTIDE SEQUENCE</scope>
</reference>
<dbReference type="EMBL" id="GECU01012665">
    <property type="protein sequence ID" value="JAS95041.1"/>
    <property type="molecule type" value="Transcribed_RNA"/>
</dbReference>
<accession>A0A1B6J793</accession>
<sequence length="559" mass="61932">PSQITEEGSSEVKWTKTESVTKTAFPPTSLSKTLSLEKTEYVVENVDLAVHDSKINEPDKLANLPKTNKEENIQEDTPESRNTAITGVGSVEEIVSKTDVTTPIDSTGRGFGSFFSKTLQFAGSLVIPKYKKENKDPSVMDIKAATDTNSPTQEEMIKTENKEAGEILKGASQYTKIEKPENLLKSSETIQNTVHVTEVEPMSSKTGVDEIVRKSTITQVFTEFIQPEQKELINQGLTKREIRVVELGDEHSASVDSSLQTALQFKASGVELNPEIQDVDVLTDNKNTYSLVKQSVLSPDTGVHIERYFVGDSTLTVQDETVTTKYDKPTYLLETTMKTGKELRGKLTEQLNIGETFKQNIMKGNVYEQRSGDSITSYSFKTDSQALKHDENLKETGDSSSVNITKQRSGGEISVTDTRQVTSKKSEKQIKNEELMKAQEKASVVDSTQITYKFGLDRSDNISIKVPSNYEEKTEITISKGSTSIEHKTGESVENVVDVKTDSEKNIGFSHAYLVTVSTSRSQTNLTYEALDRSDNIAIKVPSNTEEKIEITNSQEDSS</sequence>
<feature type="non-terminal residue" evidence="2">
    <location>
        <position position="1"/>
    </location>
</feature>
<dbReference type="AlphaFoldDB" id="A0A1B6J793"/>
<protein>
    <submittedName>
        <fullName evidence="2">Uncharacterized protein</fullName>
    </submittedName>
</protein>
<feature type="compositionally biased region" description="Polar residues" evidence="1">
    <location>
        <begin position="398"/>
        <end position="408"/>
    </location>
</feature>
<feature type="region of interest" description="Disordered" evidence="1">
    <location>
        <begin position="394"/>
        <end position="429"/>
    </location>
</feature>
<evidence type="ECO:0000256" key="1">
    <source>
        <dbReference type="SAM" id="MobiDB-lite"/>
    </source>
</evidence>
<proteinExistence type="predicted"/>
<name>A0A1B6J793_9HEMI</name>
<feature type="compositionally biased region" description="Polar residues" evidence="1">
    <location>
        <begin position="17"/>
        <end position="26"/>
    </location>
</feature>
<gene>
    <name evidence="2" type="ORF">g.50191</name>
</gene>
<feature type="non-terminal residue" evidence="2">
    <location>
        <position position="559"/>
    </location>
</feature>
<feature type="region of interest" description="Disordered" evidence="1">
    <location>
        <begin position="59"/>
        <end position="87"/>
    </location>
</feature>